<reference evidence="2" key="1">
    <citation type="submission" date="2025-08" db="UniProtKB">
        <authorList>
            <consortium name="RefSeq"/>
        </authorList>
    </citation>
    <scope>IDENTIFICATION</scope>
    <source>
        <tissue evidence="2">Thorax and Abdomen</tissue>
    </source>
</reference>
<dbReference type="InterPro" id="IPR039150">
    <property type="entry name" value="TEFM"/>
</dbReference>
<evidence type="ECO:0000313" key="2">
    <source>
        <dbReference type="RefSeq" id="XP_046585985.1"/>
    </source>
</evidence>
<proteinExistence type="predicted"/>
<keyword evidence="1" id="KW-1185">Reference proteome</keyword>
<dbReference type="InterPro" id="IPR010994">
    <property type="entry name" value="RuvA_2-like"/>
</dbReference>
<accession>A0ABM3FD96</accession>
<sequence length="323" mass="36414">MLIKVGVRCITVKWASAQRIANSHFHLKIPTAPAKESSEVAPGLEFMSKYDNQTVDRILTVLNSTCPSNLTRYDISKGCSQQIQKYRTKKGPFTSIKQLLDVENFDKKYLEKLLSSIAEEPIDKTRSLDKQLKKVLQNITLNALTKEKRSALEVWSKLPVSDVYVAEDVTPLANFQNKIDSKTMLRNIQRFQLAMTLQMLISTKFNQSDGNEGPSYTQIDNHYFIRPNIPPKLFQLIIGRETVSADSLVQTIIDDNISKSLSHILPVIIDPFEASLYNGSNKFRKEGLSQALLTAVAFIDLVILCNPVSLKSLTSNQYSTKIK</sequence>
<dbReference type="GeneID" id="107217783"/>
<organism evidence="1 2">
    <name type="scientific">Neodiprion lecontei</name>
    <name type="common">Redheaded pine sawfly</name>
    <dbReference type="NCBI Taxonomy" id="441921"/>
    <lineage>
        <taxon>Eukaryota</taxon>
        <taxon>Metazoa</taxon>
        <taxon>Ecdysozoa</taxon>
        <taxon>Arthropoda</taxon>
        <taxon>Hexapoda</taxon>
        <taxon>Insecta</taxon>
        <taxon>Pterygota</taxon>
        <taxon>Neoptera</taxon>
        <taxon>Endopterygota</taxon>
        <taxon>Hymenoptera</taxon>
        <taxon>Tenthredinoidea</taxon>
        <taxon>Diprionidae</taxon>
        <taxon>Diprioninae</taxon>
        <taxon>Neodiprion</taxon>
    </lineage>
</organism>
<evidence type="ECO:0000313" key="1">
    <source>
        <dbReference type="Proteomes" id="UP000829291"/>
    </source>
</evidence>
<dbReference type="PANTHER" id="PTHR21053">
    <property type="entry name" value="TRANSCRIPTION ELONGATION FACTOR, MITOCHONDRIAL"/>
    <property type="match status" value="1"/>
</dbReference>
<dbReference type="Proteomes" id="UP000829291">
    <property type="component" value="Chromosome 2"/>
</dbReference>
<dbReference type="SUPFAM" id="SSF47781">
    <property type="entry name" value="RuvA domain 2-like"/>
    <property type="match status" value="1"/>
</dbReference>
<protein>
    <submittedName>
        <fullName evidence="2">Uncharacterized protein LOC107217783 isoform X2</fullName>
    </submittedName>
</protein>
<dbReference type="PANTHER" id="PTHR21053:SF2">
    <property type="entry name" value="TRANSCRIPTION ELONGATION FACTOR, MITOCHONDRIAL"/>
    <property type="match status" value="1"/>
</dbReference>
<gene>
    <name evidence="2" type="primary">LOC107217783</name>
</gene>
<dbReference type="Gene3D" id="1.10.150.280">
    <property type="entry name" value="AF1531-like domain"/>
    <property type="match status" value="1"/>
</dbReference>
<dbReference type="Pfam" id="PF12836">
    <property type="entry name" value="HHH_3"/>
    <property type="match status" value="1"/>
</dbReference>
<name>A0ABM3FD96_NEOLC</name>
<dbReference type="RefSeq" id="XP_046585985.1">
    <property type="nucleotide sequence ID" value="XM_046730029.1"/>
</dbReference>